<evidence type="ECO:0000313" key="2">
    <source>
        <dbReference type="Proteomes" id="UP001055879"/>
    </source>
</evidence>
<comment type="caution">
    <text evidence="1">The sequence shown here is derived from an EMBL/GenBank/DDBJ whole genome shotgun (WGS) entry which is preliminary data.</text>
</comment>
<accession>A0ACB9B2V0</accession>
<evidence type="ECO:0000313" key="1">
    <source>
        <dbReference type="EMBL" id="KAI3715938.1"/>
    </source>
</evidence>
<name>A0ACB9B2V0_ARCLA</name>
<dbReference type="EMBL" id="CM042053">
    <property type="protein sequence ID" value="KAI3715938.1"/>
    <property type="molecule type" value="Genomic_DNA"/>
</dbReference>
<proteinExistence type="predicted"/>
<reference evidence="1 2" key="2">
    <citation type="journal article" date="2022" name="Mol. Ecol. Resour.">
        <title>The genomes of chicory, endive, great burdock and yacon provide insights into Asteraceae paleo-polyploidization history and plant inulin production.</title>
        <authorList>
            <person name="Fan W."/>
            <person name="Wang S."/>
            <person name="Wang H."/>
            <person name="Wang A."/>
            <person name="Jiang F."/>
            <person name="Liu H."/>
            <person name="Zhao H."/>
            <person name="Xu D."/>
            <person name="Zhang Y."/>
        </authorList>
    </citation>
    <scope>NUCLEOTIDE SEQUENCE [LARGE SCALE GENOMIC DNA]</scope>
    <source>
        <strain evidence="2">cv. Niubang</strain>
    </source>
</reference>
<reference evidence="2" key="1">
    <citation type="journal article" date="2022" name="Mol. Ecol. Resour.">
        <title>The genomes of chicory, endive, great burdock and yacon provide insights into Asteraceae palaeo-polyploidization history and plant inulin production.</title>
        <authorList>
            <person name="Fan W."/>
            <person name="Wang S."/>
            <person name="Wang H."/>
            <person name="Wang A."/>
            <person name="Jiang F."/>
            <person name="Liu H."/>
            <person name="Zhao H."/>
            <person name="Xu D."/>
            <person name="Zhang Y."/>
        </authorList>
    </citation>
    <scope>NUCLEOTIDE SEQUENCE [LARGE SCALE GENOMIC DNA]</scope>
    <source>
        <strain evidence="2">cv. Niubang</strain>
    </source>
</reference>
<keyword evidence="2" id="KW-1185">Reference proteome</keyword>
<sequence length="174" mass="19800">MGHWRNMILVVIVSMAILHLSHAHNKELPPKKLPPKERANKEQNDYVDMHNCIRKALGLPPLCWDNKVAKRAKAWSNKLKNCQLVHSEGGGENLAMGPNLTALWAVQLWLDERKNYDICKNQCTGACGHYTQVVWKNTKHLGCARVKCDAPYEGYYAVVCNYDPPGNYIGERPY</sequence>
<organism evidence="1 2">
    <name type="scientific">Arctium lappa</name>
    <name type="common">Greater burdock</name>
    <name type="synonym">Lappa major</name>
    <dbReference type="NCBI Taxonomy" id="4217"/>
    <lineage>
        <taxon>Eukaryota</taxon>
        <taxon>Viridiplantae</taxon>
        <taxon>Streptophyta</taxon>
        <taxon>Embryophyta</taxon>
        <taxon>Tracheophyta</taxon>
        <taxon>Spermatophyta</taxon>
        <taxon>Magnoliopsida</taxon>
        <taxon>eudicotyledons</taxon>
        <taxon>Gunneridae</taxon>
        <taxon>Pentapetalae</taxon>
        <taxon>asterids</taxon>
        <taxon>campanulids</taxon>
        <taxon>Asterales</taxon>
        <taxon>Asteraceae</taxon>
        <taxon>Carduoideae</taxon>
        <taxon>Cardueae</taxon>
        <taxon>Arctiinae</taxon>
        <taxon>Arctium</taxon>
    </lineage>
</organism>
<dbReference type="Proteomes" id="UP001055879">
    <property type="component" value="Linkage Group LG07"/>
</dbReference>
<gene>
    <name evidence="1" type="ORF">L6452_22930</name>
</gene>
<protein>
    <submittedName>
        <fullName evidence="1">Uncharacterized protein</fullName>
    </submittedName>
</protein>